<gene>
    <name evidence="3" type="ORF">P8935_07365</name>
</gene>
<evidence type="ECO:0000313" key="3">
    <source>
        <dbReference type="EMBL" id="XBH19129.1"/>
    </source>
</evidence>
<feature type="domain" description="Aminoglycoside phosphotransferase" evidence="2">
    <location>
        <begin position="57"/>
        <end position="276"/>
    </location>
</feature>
<dbReference type="SUPFAM" id="SSF56112">
    <property type="entry name" value="Protein kinase-like (PK-like)"/>
    <property type="match status" value="1"/>
</dbReference>
<dbReference type="InterPro" id="IPR011009">
    <property type="entry name" value="Kinase-like_dom_sf"/>
</dbReference>
<accession>A0AAU7DMK7</accession>
<name>A0AAU7DMK7_9BACT</name>
<reference evidence="3" key="1">
    <citation type="submission" date="2023-03" db="EMBL/GenBank/DDBJ databases">
        <title>Edaphobacter sp.</title>
        <authorList>
            <person name="Huber K.J."/>
            <person name="Papendorf J."/>
            <person name="Pilke C."/>
            <person name="Bunk B."/>
            <person name="Sproeer C."/>
            <person name="Pester M."/>
        </authorList>
    </citation>
    <scope>NUCLEOTIDE SEQUENCE</scope>
    <source>
        <strain evidence="3">DSM 110680</strain>
    </source>
</reference>
<proteinExistence type="inferred from homology"/>
<protein>
    <submittedName>
        <fullName evidence="3">Phosphotransferase</fullName>
    </submittedName>
</protein>
<dbReference type="EMBL" id="CP121196">
    <property type="protein sequence ID" value="XBH19129.1"/>
    <property type="molecule type" value="Genomic_DNA"/>
</dbReference>
<dbReference type="GO" id="GO:0004413">
    <property type="term" value="F:homoserine kinase activity"/>
    <property type="evidence" value="ECO:0007669"/>
    <property type="project" value="TreeGrafter"/>
</dbReference>
<dbReference type="AlphaFoldDB" id="A0AAU7DMK7"/>
<organism evidence="3">
    <name type="scientific">Telmatobacter sp. DSM 110680</name>
    <dbReference type="NCBI Taxonomy" id="3036704"/>
    <lineage>
        <taxon>Bacteria</taxon>
        <taxon>Pseudomonadati</taxon>
        <taxon>Acidobacteriota</taxon>
        <taxon>Terriglobia</taxon>
        <taxon>Terriglobales</taxon>
        <taxon>Acidobacteriaceae</taxon>
        <taxon>Telmatobacter</taxon>
    </lineage>
</organism>
<comment type="similarity">
    <text evidence="1">Belongs to the pseudomonas-type ThrB family.</text>
</comment>
<dbReference type="InterPro" id="IPR050249">
    <property type="entry name" value="Pseudomonas-type_ThrB"/>
</dbReference>
<dbReference type="Pfam" id="PF01636">
    <property type="entry name" value="APH"/>
    <property type="match status" value="1"/>
</dbReference>
<dbReference type="Gene3D" id="3.90.1200.10">
    <property type="match status" value="1"/>
</dbReference>
<dbReference type="PANTHER" id="PTHR21064:SF6">
    <property type="entry name" value="AMINOGLYCOSIDE PHOSPHOTRANSFERASE DOMAIN-CONTAINING PROTEIN"/>
    <property type="match status" value="1"/>
</dbReference>
<sequence length="392" mass="44218">MNESTKAHGLDGSLVEPDWPPLTLSEVRAVLAKMPEVSEPVEILSASPRPFSAASVVRTSRGNVFVKRHARSVRDVEGLMEEHRFMKHLRKNGVEVPRVFTADTEETAVEIGDWTYEVHDIPNGIDSYEDAISWTPFRSVDHARSAGEMLARLHVAAGSYNAPRRKPRPLVASFTIFASDDPLKAFETYASARPALVEDEWTRRDFEEALTLLQPFHEELKPLLVSLQPLWTHNDLHASNFFWSDKSRRAQAVSVIDFGLVDRTAAVYDLTQAIERNVVDWLVLMRDTNGGEDVSVHLDDLWALLEGYEGVRPLSRAEAHALVPMLALCHAEFALTEADYFVGVLYSAEKARIASRDYLVGHARWFSGPGRRKILEPLRQWAESRERLAVRA</sequence>
<dbReference type="PANTHER" id="PTHR21064">
    <property type="entry name" value="AMINOGLYCOSIDE PHOSPHOTRANSFERASE DOMAIN-CONTAINING PROTEIN-RELATED"/>
    <property type="match status" value="1"/>
</dbReference>
<dbReference type="RefSeq" id="WP_348264344.1">
    <property type="nucleotide sequence ID" value="NZ_CP121196.1"/>
</dbReference>
<evidence type="ECO:0000259" key="2">
    <source>
        <dbReference type="Pfam" id="PF01636"/>
    </source>
</evidence>
<dbReference type="GO" id="GO:0009088">
    <property type="term" value="P:threonine biosynthetic process"/>
    <property type="evidence" value="ECO:0007669"/>
    <property type="project" value="TreeGrafter"/>
</dbReference>
<dbReference type="InterPro" id="IPR002575">
    <property type="entry name" value="Aminoglycoside_PTrfase"/>
</dbReference>
<evidence type="ECO:0000256" key="1">
    <source>
        <dbReference type="ARBA" id="ARBA00038240"/>
    </source>
</evidence>